<comment type="similarity">
    <text evidence="8 10">Belongs to the adenylosuccinate synthetase family.</text>
</comment>
<dbReference type="InterPro" id="IPR042110">
    <property type="entry name" value="Adenylosuccinate_synth_dom2"/>
</dbReference>
<feature type="binding site" evidence="8">
    <location>
        <position position="300"/>
    </location>
    <ligand>
        <name>IMP</name>
        <dbReference type="ChEBI" id="CHEBI:58053"/>
    </ligand>
</feature>
<dbReference type="PANTHER" id="PTHR11846:SF0">
    <property type="entry name" value="ADENYLOSUCCINATE SYNTHETASE"/>
    <property type="match status" value="1"/>
</dbReference>
<evidence type="ECO:0000256" key="2">
    <source>
        <dbReference type="ARBA" id="ARBA00022598"/>
    </source>
</evidence>
<feature type="binding site" evidence="8">
    <location>
        <begin position="377"/>
        <end position="383"/>
    </location>
    <ligand>
        <name>substrate</name>
    </ligand>
</feature>
<keyword evidence="4 8" id="KW-0547">Nucleotide-binding</keyword>
<dbReference type="EC" id="6.3.4.4" evidence="8 10"/>
<evidence type="ECO:0000256" key="11">
    <source>
        <dbReference type="SAM" id="MobiDB-lite"/>
    </source>
</evidence>
<feature type="binding site" evidence="8">
    <location>
        <position position="80"/>
    </location>
    <ligand>
        <name>Mg(2+)</name>
        <dbReference type="ChEBI" id="CHEBI:18420"/>
    </ligand>
</feature>
<dbReference type="InterPro" id="IPR042111">
    <property type="entry name" value="Adenylosuccinate_synth_dom3"/>
</dbReference>
<organism evidence="13">
    <name type="scientific">Aureoumbra lagunensis</name>
    <dbReference type="NCBI Taxonomy" id="44058"/>
    <lineage>
        <taxon>Eukaryota</taxon>
        <taxon>Sar</taxon>
        <taxon>Stramenopiles</taxon>
        <taxon>Ochrophyta</taxon>
        <taxon>Pelagophyceae</taxon>
        <taxon>Pelagomonadales</taxon>
        <taxon>Aureoumbra</taxon>
    </lineage>
</organism>
<comment type="function">
    <text evidence="8">Plays an important role in the de novo pathway and in the salvage pathway of purine nucleotide biosynthesis. Catalyzes the first commited step in the biosynthesis of AMP from IMP.</text>
</comment>
<dbReference type="UniPathway" id="UPA00075">
    <property type="reaction ID" value="UER00335"/>
</dbReference>
<gene>
    <name evidence="13" type="ORF">ALAG00032_LOCUS3462</name>
</gene>
<dbReference type="HAMAP" id="MF_00011">
    <property type="entry name" value="Adenylosucc_synth"/>
    <property type="match status" value="1"/>
</dbReference>
<keyword evidence="12" id="KW-1133">Transmembrane helix</keyword>
<feature type="binding site" evidence="8">
    <location>
        <begin position="80"/>
        <end position="82"/>
    </location>
    <ligand>
        <name>GTP</name>
        <dbReference type="ChEBI" id="CHEBI:37565"/>
    </ligand>
</feature>
<evidence type="ECO:0000256" key="6">
    <source>
        <dbReference type="ARBA" id="ARBA00022842"/>
    </source>
</evidence>
<feature type="region of interest" description="Disordered" evidence="11">
    <location>
        <begin position="230"/>
        <end position="255"/>
    </location>
</feature>
<dbReference type="GO" id="GO:0005737">
    <property type="term" value="C:cytoplasm"/>
    <property type="evidence" value="ECO:0007669"/>
    <property type="project" value="UniProtKB-SubCell"/>
</dbReference>
<dbReference type="SUPFAM" id="SSF52540">
    <property type="entry name" value="P-loop containing nucleoside triphosphate hydrolases"/>
    <property type="match status" value="1"/>
</dbReference>
<dbReference type="InterPro" id="IPR001114">
    <property type="entry name" value="Adenylosuccinate_synthetase"/>
</dbReference>
<comment type="pathway">
    <text evidence="8 10">Purine metabolism; AMP biosynthesis via de novo pathway; AMP from IMP: step 1/2.</text>
</comment>
<evidence type="ECO:0000256" key="7">
    <source>
        <dbReference type="ARBA" id="ARBA00023134"/>
    </source>
</evidence>
<evidence type="ECO:0000256" key="1">
    <source>
        <dbReference type="ARBA" id="ARBA00011738"/>
    </source>
</evidence>
<proteinExistence type="inferred from homology"/>
<evidence type="ECO:0000256" key="8">
    <source>
        <dbReference type="HAMAP-Rule" id="MF_03125"/>
    </source>
</evidence>
<feature type="binding site" evidence="8">
    <location>
        <begin position="52"/>
        <end position="58"/>
    </location>
    <ligand>
        <name>GTP</name>
        <dbReference type="ChEBI" id="CHEBI:37565"/>
    </ligand>
</feature>
<feature type="binding site" evidence="8">
    <location>
        <position position="315"/>
    </location>
    <ligand>
        <name>IMP</name>
        <dbReference type="ChEBI" id="CHEBI:58053"/>
    </ligand>
</feature>
<feature type="binding site" evidence="8">
    <location>
        <position position="53"/>
    </location>
    <ligand>
        <name>Mg(2+)</name>
        <dbReference type="ChEBI" id="CHEBI:18420"/>
    </ligand>
</feature>
<evidence type="ECO:0000256" key="5">
    <source>
        <dbReference type="ARBA" id="ARBA00022755"/>
    </source>
</evidence>
<evidence type="ECO:0000256" key="10">
    <source>
        <dbReference type="RuleBase" id="RU000520"/>
    </source>
</evidence>
<dbReference type="PROSITE" id="PS01266">
    <property type="entry name" value="ADENYLOSUCCIN_SYN_1"/>
    <property type="match status" value="1"/>
</dbReference>
<comment type="cofactor">
    <cofactor evidence="8">
        <name>Mg(2+)</name>
        <dbReference type="ChEBI" id="CHEBI:18420"/>
    </cofactor>
    <text evidence="8">Binds 1 Mg(2+) ion per subunit.</text>
</comment>
<feature type="binding site" evidence="8">
    <location>
        <position position="185"/>
    </location>
    <ligand>
        <name>IMP</name>
        <dbReference type="ChEBI" id="CHEBI:58053"/>
    </ligand>
</feature>
<dbReference type="GO" id="GO:0004019">
    <property type="term" value="F:adenylosuccinate synthase activity"/>
    <property type="evidence" value="ECO:0007669"/>
    <property type="project" value="UniProtKB-UniRule"/>
</dbReference>
<dbReference type="PROSITE" id="PS00513">
    <property type="entry name" value="ADENYLOSUCCIN_SYN_2"/>
    <property type="match status" value="1"/>
</dbReference>
<comment type="function">
    <text evidence="10">Plays an important role in the de novo pathway of purine nucleotide biosynthesis.</text>
</comment>
<feature type="binding site" evidence="8">
    <location>
        <position position="383"/>
    </location>
    <ligand>
        <name>GTP</name>
        <dbReference type="ChEBI" id="CHEBI:37565"/>
    </ligand>
</feature>
<evidence type="ECO:0000256" key="3">
    <source>
        <dbReference type="ARBA" id="ARBA00022723"/>
    </source>
</evidence>
<feature type="transmembrane region" description="Helical" evidence="12">
    <location>
        <begin position="6"/>
        <end position="25"/>
    </location>
</feature>
<evidence type="ECO:0000313" key="13">
    <source>
        <dbReference type="EMBL" id="CAE0362721.1"/>
    </source>
</evidence>
<dbReference type="EMBL" id="HBIJ01004934">
    <property type="protein sequence ID" value="CAE0362721.1"/>
    <property type="molecule type" value="Transcribed_RNA"/>
</dbReference>
<dbReference type="SMART" id="SM00788">
    <property type="entry name" value="Adenylsucc_synt"/>
    <property type="match status" value="1"/>
</dbReference>
<comment type="subunit">
    <text evidence="1 8">Homodimer.</text>
</comment>
<evidence type="ECO:0000256" key="9">
    <source>
        <dbReference type="PROSITE-ProRule" id="PRU10134"/>
    </source>
</evidence>
<dbReference type="GO" id="GO:0005525">
    <property type="term" value="F:GTP binding"/>
    <property type="evidence" value="ECO:0007669"/>
    <property type="project" value="UniProtKB-UniRule"/>
</dbReference>
<feature type="active site" evidence="9">
    <location>
        <position position="196"/>
    </location>
</feature>
<dbReference type="InterPro" id="IPR033128">
    <property type="entry name" value="Adenylosuccin_syn_Lys_AS"/>
</dbReference>
<keyword evidence="5 8" id="KW-0658">Purine biosynthesis</keyword>
<dbReference type="NCBIfam" id="NF002223">
    <property type="entry name" value="PRK01117.1"/>
    <property type="match status" value="1"/>
</dbReference>
<keyword evidence="12" id="KW-0472">Membrane</keyword>
<dbReference type="Gene3D" id="3.40.440.10">
    <property type="entry name" value="Adenylosuccinate Synthetase, subunit A, domain 1"/>
    <property type="match status" value="1"/>
</dbReference>
<comment type="catalytic activity">
    <reaction evidence="8 10">
        <text>IMP + L-aspartate + GTP = N(6)-(1,2-dicarboxyethyl)-AMP + GDP + phosphate + 2 H(+)</text>
        <dbReference type="Rhea" id="RHEA:15753"/>
        <dbReference type="ChEBI" id="CHEBI:15378"/>
        <dbReference type="ChEBI" id="CHEBI:29991"/>
        <dbReference type="ChEBI" id="CHEBI:37565"/>
        <dbReference type="ChEBI" id="CHEBI:43474"/>
        <dbReference type="ChEBI" id="CHEBI:57567"/>
        <dbReference type="ChEBI" id="CHEBI:58053"/>
        <dbReference type="ChEBI" id="CHEBI:58189"/>
        <dbReference type="EC" id="6.3.4.4"/>
    </reaction>
</comment>
<feature type="binding site" evidence="8">
    <location>
        <begin position="525"/>
        <end position="527"/>
    </location>
    <ligand>
        <name>GTP</name>
        <dbReference type="ChEBI" id="CHEBI:37565"/>
    </ligand>
</feature>
<dbReference type="InterPro" id="IPR027417">
    <property type="entry name" value="P-loop_NTPase"/>
</dbReference>
<feature type="binding site" evidence="8">
    <location>
        <position position="381"/>
    </location>
    <ligand>
        <name>IMP</name>
        <dbReference type="ChEBI" id="CHEBI:58053"/>
    </ligand>
</feature>
<keyword evidence="8" id="KW-0963">Cytoplasm</keyword>
<comment type="subcellular location">
    <subcellularLocation>
        <location evidence="8">Cytoplasm</location>
    </subcellularLocation>
</comment>
<dbReference type="GO" id="GO:0044208">
    <property type="term" value="P:'de novo' AMP biosynthetic process"/>
    <property type="evidence" value="ECO:0007669"/>
    <property type="project" value="UniProtKB-UniRule"/>
</dbReference>
<keyword evidence="12" id="KW-0812">Transmembrane</keyword>
<feature type="active site" description="Proton donor" evidence="8">
    <location>
        <position position="81"/>
    </location>
</feature>
<keyword evidence="6 8" id="KW-0460">Magnesium</keyword>
<dbReference type="PANTHER" id="PTHR11846">
    <property type="entry name" value="ADENYLOSUCCINATE SYNTHETASE"/>
    <property type="match status" value="1"/>
</dbReference>
<dbReference type="AlphaFoldDB" id="A0A7S3JRP0"/>
<sequence length="540" mass="58363">MSRGVLVAVSTTAGAAIGALLVWYGKKMFNHRKKKVSGRGAKVCVVLGAQWGDEGKGKLVDVLAGDVDIVARYNGGANAGHTLEVDGKKYAFHLLPCGMLHKDCLNVIGNGVVAHLPTLFEEIEQLIDADDTSINKNEKLAKILKQLVISDRAHVLLDSHRAIDGLLEMEKQSDIKNSKGAIGTTKRGIGPCYASKANRNGIRFCDLMDGTIVEKLRAIRNFQQKHYPGVSAPLSENIDGEEPPIKKSSSQKQTNIDDKELAQLRIFRDHLRAHGCVKDTVTLIHEALDKGKKLLAEGANAALLDPDFGTYPYVTSSATTIGGVCTGLSVPPHSIECIVGVVKAYTTRVGAGPFPTELDLDSDSGNHLSSIGHEYGTTTGRKRRCGWLDCALLRYSQAINGYDSVCLTKLDVLTGITKIKLGINYVLRQPPPTSPLGSSTTIPTIPATTAWAAAQQFDQDGGKLPPIFMPASLIDLAAVDVEYLELDGWNEDITSCTSFYDLPKAAQKYIRAIEHYGNLTISWVGTGPGRENIFMMPNIL</sequence>
<feature type="binding site" evidence="8">
    <location>
        <begin position="53"/>
        <end position="56"/>
    </location>
    <ligand>
        <name>IMP</name>
        <dbReference type="ChEBI" id="CHEBI:58053"/>
    </ligand>
</feature>
<reference evidence="13" key="1">
    <citation type="submission" date="2021-01" db="EMBL/GenBank/DDBJ databases">
        <authorList>
            <person name="Corre E."/>
            <person name="Pelletier E."/>
            <person name="Niang G."/>
            <person name="Scheremetjew M."/>
            <person name="Finn R."/>
            <person name="Kale V."/>
            <person name="Holt S."/>
            <person name="Cochrane G."/>
            <person name="Meng A."/>
            <person name="Brown T."/>
            <person name="Cohen L."/>
        </authorList>
    </citation>
    <scope>NUCLEOTIDE SEQUENCE</scope>
    <source>
        <strain evidence="13">CCMP1510</strain>
    </source>
</reference>
<name>A0A7S3JRP0_9STRA</name>
<evidence type="ECO:0000256" key="4">
    <source>
        <dbReference type="ARBA" id="ARBA00022741"/>
    </source>
</evidence>
<keyword evidence="3 8" id="KW-0479">Metal-binding</keyword>
<dbReference type="CDD" id="cd03108">
    <property type="entry name" value="AdSS"/>
    <property type="match status" value="1"/>
</dbReference>
<feature type="binding site" evidence="8">
    <location>
        <begin position="78"/>
        <end position="81"/>
    </location>
    <ligand>
        <name>IMP</name>
        <dbReference type="ChEBI" id="CHEBI:58053"/>
    </ligand>
</feature>
<protein>
    <recommendedName>
        <fullName evidence="8 10">Adenylosuccinate synthetase</fullName>
        <shortName evidence="8">AMPSase</shortName>
        <shortName evidence="8">AdSS</shortName>
        <ecNumber evidence="8 10">6.3.4.4</ecNumber>
    </recommendedName>
    <alternativeName>
        <fullName evidence="8">IMP--aspartate ligase</fullName>
    </alternativeName>
</protein>
<dbReference type="Gene3D" id="1.10.300.10">
    <property type="entry name" value="Adenylosuccinate Synthetase, subunit A, domain 2"/>
    <property type="match status" value="1"/>
</dbReference>
<feature type="active site" description="Proton acceptor" evidence="8">
    <location>
        <position position="53"/>
    </location>
</feature>
<dbReference type="Pfam" id="PF00709">
    <property type="entry name" value="Adenylsucc_synt"/>
    <property type="match status" value="1"/>
</dbReference>
<keyword evidence="7 8" id="KW-0342">GTP-binding</keyword>
<keyword evidence="2 8" id="KW-0436">Ligase</keyword>
<feature type="binding site" evidence="8">
    <location>
        <position position="199"/>
    </location>
    <ligand>
        <name>IMP</name>
        <dbReference type="ChEBI" id="CHEBI:58053"/>
        <note>ligand shared between dimeric partners</note>
    </ligand>
</feature>
<feature type="binding site" evidence="8">
    <location>
        <begin position="409"/>
        <end position="411"/>
    </location>
    <ligand>
        <name>GTP</name>
        <dbReference type="ChEBI" id="CHEBI:37565"/>
    </ligand>
</feature>
<dbReference type="Gene3D" id="3.90.170.10">
    <property type="entry name" value="Adenylosuccinate Synthetase, subunit A, domain 3"/>
    <property type="match status" value="1"/>
</dbReference>
<dbReference type="GO" id="GO:0000287">
    <property type="term" value="F:magnesium ion binding"/>
    <property type="evidence" value="ECO:0007669"/>
    <property type="project" value="UniProtKB-UniRule"/>
</dbReference>
<dbReference type="InterPro" id="IPR042109">
    <property type="entry name" value="Adenylosuccinate_synth_dom1"/>
</dbReference>
<dbReference type="InterPro" id="IPR018220">
    <property type="entry name" value="Adenylosuccin_syn_GTP-bd"/>
</dbReference>
<accession>A0A7S3JRP0</accession>
<dbReference type="GO" id="GO:0046040">
    <property type="term" value="P:IMP metabolic process"/>
    <property type="evidence" value="ECO:0007669"/>
    <property type="project" value="TreeGrafter"/>
</dbReference>
<evidence type="ECO:0000256" key="12">
    <source>
        <dbReference type="SAM" id="Phobius"/>
    </source>
</evidence>